<dbReference type="RefSeq" id="XP_022464225.1">
    <property type="nucleotide sequence ID" value="XM_022607650.1"/>
</dbReference>
<dbReference type="SUPFAM" id="SSF57667">
    <property type="entry name" value="beta-beta-alpha zinc fingers"/>
    <property type="match status" value="1"/>
</dbReference>
<dbReference type="InterPro" id="IPR013087">
    <property type="entry name" value="Znf_C2H2_type"/>
</dbReference>
<evidence type="ECO:0000256" key="8">
    <source>
        <dbReference type="ARBA" id="ARBA00023242"/>
    </source>
</evidence>
<proteinExistence type="predicted"/>
<evidence type="ECO:0000256" key="1">
    <source>
        <dbReference type="ARBA" id="ARBA00004123"/>
    </source>
</evidence>
<dbReference type="GO" id="GO:0000978">
    <property type="term" value="F:RNA polymerase II cis-regulatory region sequence-specific DNA binding"/>
    <property type="evidence" value="ECO:0007669"/>
    <property type="project" value="TreeGrafter"/>
</dbReference>
<evidence type="ECO:0000256" key="4">
    <source>
        <dbReference type="ARBA" id="ARBA00022771"/>
    </source>
</evidence>
<feature type="domain" description="C2H2-type" evidence="11">
    <location>
        <begin position="370"/>
        <end position="397"/>
    </location>
</feature>
<keyword evidence="13" id="KW-1185">Reference proteome</keyword>
<dbReference type="eggNOG" id="KOG1721">
    <property type="taxonomic scope" value="Eukaryota"/>
</dbReference>
<evidence type="ECO:0000256" key="7">
    <source>
        <dbReference type="ARBA" id="ARBA00023163"/>
    </source>
</evidence>
<dbReference type="PANTHER" id="PTHR14003:SF19">
    <property type="entry name" value="YY2 TRANSCRIPTION FACTOR"/>
    <property type="match status" value="1"/>
</dbReference>
<dbReference type="GO" id="GO:0000981">
    <property type="term" value="F:DNA-binding transcription factor activity, RNA polymerase II-specific"/>
    <property type="evidence" value="ECO:0007669"/>
    <property type="project" value="TreeGrafter"/>
</dbReference>
<evidence type="ECO:0000313" key="13">
    <source>
        <dbReference type="Proteomes" id="UP000006310"/>
    </source>
</evidence>
<dbReference type="GeneID" id="34525668"/>
<dbReference type="InterPro" id="IPR036236">
    <property type="entry name" value="Znf_C2H2_sf"/>
</dbReference>
<dbReference type="GO" id="GO:0005634">
    <property type="term" value="C:nucleus"/>
    <property type="evidence" value="ECO:0007669"/>
    <property type="project" value="UniProtKB-SubCell"/>
</dbReference>
<sequence length="435" mass="48752">MFTSSATPGEQSPQTLGQFDRNHNIPNYYNCVDNRFDPLSNPRVLVHNGNPPQGIWRSSELQKAQCGKIFHNVHNQPFQQMFNGEVVVQTENGPFVSVRNSPTYTFQDPNVKLPPISALIPGPGVTPQSQNQKPHITDNMQVPLQPHHFGPNQHGQKRMSAGNYYQNVTASLQYQYHQGHFIQGQSSYHAQEQPNQLYTYLSPDQSEKSVVPNGVPQMMVNSTPPSSVSPRMTLVPTSTMKNNIVVPQNSTVFLPGFPHHRQTSSTLKMQGNGTSKPNINFTVPPSQVPRVKPEHSLQDAFPSTSTDDDDDDSSMVTITALRRPQEGVKRRKCIKLNAESQDSYLQSAHRKKNGSSNFTINFTSAVKMRKQCPVCGKVCSRPSTLKTHYLIHTGDTPFKCTWGDCTKSFNVKSNLMRHLKSHERKLAKKAAKEKH</sequence>
<evidence type="ECO:0000313" key="12">
    <source>
        <dbReference type="EMBL" id="CCK69979.1"/>
    </source>
</evidence>
<feature type="compositionally biased region" description="Polar residues" evidence="10">
    <location>
        <begin position="1"/>
        <end position="17"/>
    </location>
</feature>
<dbReference type="OrthoDB" id="6077919at2759"/>
<evidence type="ECO:0000256" key="9">
    <source>
        <dbReference type="PROSITE-ProRule" id="PRU00042"/>
    </source>
</evidence>
<feature type="domain" description="C2H2-type" evidence="11">
    <location>
        <begin position="398"/>
        <end position="427"/>
    </location>
</feature>
<dbReference type="FunFam" id="3.30.160.60:FF:000594">
    <property type="entry name" value="Transcription factor HIVEP2"/>
    <property type="match status" value="1"/>
</dbReference>
<dbReference type="Pfam" id="PF00096">
    <property type="entry name" value="zf-C2H2"/>
    <property type="match status" value="2"/>
</dbReference>
<keyword evidence="6" id="KW-0805">Transcription regulation</keyword>
<feature type="region of interest" description="Disordered" evidence="10">
    <location>
        <begin position="1"/>
        <end position="21"/>
    </location>
</feature>
<accession>J7S5S5</accession>
<feature type="region of interest" description="Disordered" evidence="10">
    <location>
        <begin position="287"/>
        <end position="313"/>
    </location>
</feature>
<reference evidence="12 13" key="1">
    <citation type="journal article" date="2011" name="Proc. Natl. Acad. Sci. U.S.A.">
        <title>Evolutionary erosion of yeast sex chromosomes by mating-type switching accidents.</title>
        <authorList>
            <person name="Gordon J.L."/>
            <person name="Armisen D."/>
            <person name="Proux-Wera E."/>
            <person name="Oheigeartaigh S.S."/>
            <person name="Byrne K.P."/>
            <person name="Wolfe K.H."/>
        </authorList>
    </citation>
    <scope>NUCLEOTIDE SEQUENCE [LARGE SCALE GENOMIC DNA]</scope>
    <source>
        <strain evidence="13">ATCC MYA-139 / BCRC 22969 / CBS 8797 / CCRC 22969 / KCTC 17520 / NBRC 10181 / NCYC 3082</strain>
    </source>
</reference>
<keyword evidence="8" id="KW-0539">Nucleus</keyword>
<comment type="subcellular location">
    <subcellularLocation>
        <location evidence="1">Nucleus</location>
    </subcellularLocation>
</comment>
<dbReference type="STRING" id="1071383.J7S5S5"/>
<keyword evidence="3" id="KW-0677">Repeat</keyword>
<evidence type="ECO:0000256" key="6">
    <source>
        <dbReference type="ARBA" id="ARBA00023015"/>
    </source>
</evidence>
<keyword evidence="5" id="KW-0862">Zinc</keyword>
<keyword evidence="2" id="KW-0479">Metal-binding</keyword>
<dbReference type="PROSITE" id="PS50157">
    <property type="entry name" value="ZINC_FINGER_C2H2_2"/>
    <property type="match status" value="2"/>
</dbReference>
<evidence type="ECO:0000259" key="11">
    <source>
        <dbReference type="PROSITE" id="PS50157"/>
    </source>
</evidence>
<dbReference type="GO" id="GO:0000785">
    <property type="term" value="C:chromatin"/>
    <property type="evidence" value="ECO:0007669"/>
    <property type="project" value="TreeGrafter"/>
</dbReference>
<dbReference type="Proteomes" id="UP000006310">
    <property type="component" value="Chromosome 4"/>
</dbReference>
<evidence type="ECO:0000256" key="3">
    <source>
        <dbReference type="ARBA" id="ARBA00022737"/>
    </source>
</evidence>
<keyword evidence="7" id="KW-0804">Transcription</keyword>
<dbReference type="PROSITE" id="PS00028">
    <property type="entry name" value="ZINC_FINGER_C2H2_1"/>
    <property type="match status" value="2"/>
</dbReference>
<evidence type="ECO:0000256" key="10">
    <source>
        <dbReference type="SAM" id="MobiDB-lite"/>
    </source>
</evidence>
<evidence type="ECO:0000256" key="5">
    <source>
        <dbReference type="ARBA" id="ARBA00022833"/>
    </source>
</evidence>
<name>J7S5S5_HUIN7</name>
<dbReference type="AlphaFoldDB" id="J7S5S5"/>
<protein>
    <recommendedName>
        <fullName evidence="11">C2H2-type domain-containing protein</fullName>
    </recommendedName>
</protein>
<dbReference type="GO" id="GO:0005667">
    <property type="term" value="C:transcription regulator complex"/>
    <property type="evidence" value="ECO:0007669"/>
    <property type="project" value="TreeGrafter"/>
</dbReference>
<gene>
    <name evidence="12" type="primary">KNAG0D02290</name>
    <name evidence="12" type="ordered locus">KNAG_0D02290</name>
</gene>
<dbReference type="GO" id="GO:0008270">
    <property type="term" value="F:zinc ion binding"/>
    <property type="evidence" value="ECO:0007669"/>
    <property type="project" value="UniProtKB-KW"/>
</dbReference>
<dbReference type="SMART" id="SM00355">
    <property type="entry name" value="ZnF_C2H2"/>
    <property type="match status" value="2"/>
</dbReference>
<evidence type="ECO:0000256" key="2">
    <source>
        <dbReference type="ARBA" id="ARBA00022723"/>
    </source>
</evidence>
<reference evidence="13" key="2">
    <citation type="submission" date="2012-08" db="EMBL/GenBank/DDBJ databases">
        <title>Genome sequence of Kazachstania naganishii.</title>
        <authorList>
            <person name="Gordon J.L."/>
            <person name="Armisen D."/>
            <person name="Proux-Wera E."/>
            <person name="OhEigeartaigh S.S."/>
            <person name="Byrne K.P."/>
            <person name="Wolfe K.H."/>
        </authorList>
    </citation>
    <scope>NUCLEOTIDE SEQUENCE [LARGE SCALE GENOMIC DNA]</scope>
    <source>
        <strain evidence="13">ATCC MYA-139 / BCRC 22969 / CBS 8797 / CCRC 22969 / KCTC 17520 / NBRC 10181 / NCYC 3082</strain>
    </source>
</reference>
<dbReference type="KEGG" id="kng:KNAG_0D02290"/>
<dbReference type="Gene3D" id="3.30.160.60">
    <property type="entry name" value="Classic Zinc Finger"/>
    <property type="match status" value="2"/>
</dbReference>
<keyword evidence="4 9" id="KW-0863">Zinc-finger</keyword>
<dbReference type="EMBL" id="HE978317">
    <property type="protein sequence ID" value="CCK69979.1"/>
    <property type="molecule type" value="Genomic_DNA"/>
</dbReference>
<organism evidence="12 13">
    <name type="scientific">Huiozyma naganishii (strain ATCC MYA-139 / BCRC 22969 / CBS 8797 / KCTC 17520 / NBRC 10181 / NCYC 3082 / Yp74L-3)</name>
    <name type="common">Yeast</name>
    <name type="synonym">Kazachstania naganishii</name>
    <dbReference type="NCBI Taxonomy" id="1071383"/>
    <lineage>
        <taxon>Eukaryota</taxon>
        <taxon>Fungi</taxon>
        <taxon>Dikarya</taxon>
        <taxon>Ascomycota</taxon>
        <taxon>Saccharomycotina</taxon>
        <taxon>Saccharomycetes</taxon>
        <taxon>Saccharomycetales</taxon>
        <taxon>Saccharomycetaceae</taxon>
        <taxon>Huiozyma</taxon>
    </lineage>
</organism>
<dbReference type="PANTHER" id="PTHR14003">
    <property type="entry name" value="TRANSCRIPTIONAL REPRESSOR PROTEIN YY"/>
    <property type="match status" value="1"/>
</dbReference>
<dbReference type="HOGENOM" id="CLU_630157_0_0_1"/>